<keyword evidence="2" id="KW-0548">Nucleotidyltransferase</keyword>
<comment type="caution">
    <text evidence="2">The sequence shown here is derived from an EMBL/GenBank/DDBJ whole genome shotgun (WGS) entry which is preliminary data.</text>
</comment>
<accession>A0A2K3JXF5</accession>
<dbReference type="GO" id="GO:0003964">
    <property type="term" value="F:RNA-directed DNA polymerase activity"/>
    <property type="evidence" value="ECO:0007669"/>
    <property type="project" value="UniProtKB-KW"/>
</dbReference>
<dbReference type="Pfam" id="PF07727">
    <property type="entry name" value="RVT_2"/>
    <property type="match status" value="1"/>
</dbReference>
<reference evidence="2 3" key="1">
    <citation type="journal article" date="2014" name="Am. J. Bot.">
        <title>Genome assembly and annotation for red clover (Trifolium pratense; Fabaceae).</title>
        <authorList>
            <person name="Istvanek J."/>
            <person name="Jaros M."/>
            <person name="Krenek A."/>
            <person name="Repkova J."/>
        </authorList>
    </citation>
    <scope>NUCLEOTIDE SEQUENCE [LARGE SCALE GENOMIC DNA]</scope>
    <source>
        <strain evidence="3">cv. Tatra</strain>
        <tissue evidence="2">Young leaves</tissue>
    </source>
</reference>
<evidence type="ECO:0000313" key="3">
    <source>
        <dbReference type="Proteomes" id="UP000236291"/>
    </source>
</evidence>
<organism evidence="2 3">
    <name type="scientific">Trifolium pratense</name>
    <name type="common">Red clover</name>
    <dbReference type="NCBI Taxonomy" id="57577"/>
    <lineage>
        <taxon>Eukaryota</taxon>
        <taxon>Viridiplantae</taxon>
        <taxon>Streptophyta</taxon>
        <taxon>Embryophyta</taxon>
        <taxon>Tracheophyta</taxon>
        <taxon>Spermatophyta</taxon>
        <taxon>Magnoliopsida</taxon>
        <taxon>eudicotyledons</taxon>
        <taxon>Gunneridae</taxon>
        <taxon>Pentapetalae</taxon>
        <taxon>rosids</taxon>
        <taxon>fabids</taxon>
        <taxon>Fabales</taxon>
        <taxon>Fabaceae</taxon>
        <taxon>Papilionoideae</taxon>
        <taxon>50 kb inversion clade</taxon>
        <taxon>NPAAA clade</taxon>
        <taxon>Hologalegina</taxon>
        <taxon>IRL clade</taxon>
        <taxon>Trifolieae</taxon>
        <taxon>Trifolium</taxon>
    </lineage>
</organism>
<feature type="non-terminal residue" evidence="2">
    <location>
        <position position="140"/>
    </location>
</feature>
<evidence type="ECO:0000313" key="2">
    <source>
        <dbReference type="EMBL" id="PNX58743.1"/>
    </source>
</evidence>
<dbReference type="EMBL" id="ASHM01079264">
    <property type="protein sequence ID" value="PNX58743.1"/>
    <property type="molecule type" value="Genomic_DNA"/>
</dbReference>
<reference evidence="2 3" key="2">
    <citation type="journal article" date="2017" name="Front. Plant Sci.">
        <title>Gene Classification and Mining of Molecular Markers Useful in Red Clover (Trifolium pratense) Breeding.</title>
        <authorList>
            <person name="Istvanek J."/>
            <person name="Dluhosova J."/>
            <person name="Dluhos P."/>
            <person name="Patkova L."/>
            <person name="Nedelnik J."/>
            <person name="Repkova J."/>
        </authorList>
    </citation>
    <scope>NUCLEOTIDE SEQUENCE [LARGE SCALE GENOMIC DNA]</scope>
    <source>
        <strain evidence="3">cv. Tatra</strain>
        <tissue evidence="2">Young leaves</tissue>
    </source>
</reference>
<proteinExistence type="predicted"/>
<dbReference type="AlphaFoldDB" id="A0A2K3JXF5"/>
<dbReference type="InterPro" id="IPR043502">
    <property type="entry name" value="DNA/RNA_pol_sf"/>
</dbReference>
<dbReference type="InterPro" id="IPR013103">
    <property type="entry name" value="RVT_2"/>
</dbReference>
<evidence type="ECO:0000259" key="1">
    <source>
        <dbReference type="Pfam" id="PF07727"/>
    </source>
</evidence>
<name>A0A2K3JXF5_TRIPR</name>
<dbReference type="SUPFAM" id="SSF56672">
    <property type="entry name" value="DNA/RNA polymerases"/>
    <property type="match status" value="1"/>
</dbReference>
<protein>
    <submittedName>
        <fullName evidence="2">Reverse transcriptase</fullName>
    </submittedName>
</protein>
<feature type="domain" description="Reverse transcriptase Ty1/copia-type" evidence="1">
    <location>
        <begin position="11"/>
        <end position="139"/>
    </location>
</feature>
<dbReference type="Proteomes" id="UP000236291">
    <property type="component" value="Unassembled WGS sequence"/>
</dbReference>
<gene>
    <name evidence="2" type="ORF">L195_g051066</name>
</gene>
<dbReference type="STRING" id="57577.A0A2K3JXF5"/>
<sequence length="140" mass="15962">MVAEIEAIKKNKTWELTDLPKGQKTIGVKWVYKTKLNEKGEIDKFKARLVVKGYKQEHGVDYEEVFAPVARQDTIRLVVSLAAQNSWPVFQLDVKSAFLNGELVEQVYIEQPPGYVVKGSEHKVYKLKKALYGLKQAPRA</sequence>
<keyword evidence="2" id="KW-0695">RNA-directed DNA polymerase</keyword>
<keyword evidence="2" id="KW-0808">Transferase</keyword>